<keyword evidence="5" id="KW-1185">Reference proteome</keyword>
<dbReference type="InterPro" id="IPR058530">
    <property type="entry name" value="Baseplate_J-like_C"/>
</dbReference>
<feature type="domain" description="Baseplate J-like central" evidence="2">
    <location>
        <begin position="204"/>
        <end position="272"/>
    </location>
</feature>
<feature type="domain" description="Baseplate protein J-like barrel" evidence="1">
    <location>
        <begin position="103"/>
        <end position="181"/>
    </location>
</feature>
<dbReference type="PANTHER" id="PTHR35862:SF1">
    <property type="entry name" value="FELS-2 PROPHAGE PROTEIN"/>
    <property type="match status" value="1"/>
</dbReference>
<dbReference type="Pfam" id="PF26079">
    <property type="entry name" value="Baseplate_J_C"/>
    <property type="match status" value="1"/>
</dbReference>
<dbReference type="Pfam" id="PF04865">
    <property type="entry name" value="Baseplate_J"/>
    <property type="match status" value="1"/>
</dbReference>
<dbReference type="PANTHER" id="PTHR35862">
    <property type="entry name" value="FELS-2 PROPHAGE PROTEIN"/>
    <property type="match status" value="1"/>
</dbReference>
<dbReference type="Proteomes" id="UP000554286">
    <property type="component" value="Unassembled WGS sequence"/>
</dbReference>
<dbReference type="AlphaFoldDB" id="A0A7W6WBV9"/>
<dbReference type="PIRSF" id="PIRSF020481">
    <property type="entry name" value="BAP"/>
    <property type="match status" value="1"/>
</dbReference>
<dbReference type="Pfam" id="PF26078">
    <property type="entry name" value="Baseplate_J_M"/>
    <property type="match status" value="1"/>
</dbReference>
<dbReference type="InterPro" id="IPR014507">
    <property type="entry name" value="Baseplate_assembly_J_pred"/>
</dbReference>
<reference evidence="4 5" key="1">
    <citation type="submission" date="2020-08" db="EMBL/GenBank/DDBJ databases">
        <title>Genome sequencing of Purple Non-Sulfur Bacteria from various extreme environments.</title>
        <authorList>
            <person name="Mayer M."/>
        </authorList>
    </citation>
    <scope>NUCLEOTIDE SEQUENCE [LARGE SCALE GENOMIC DNA]</scope>
    <source>
        <strain evidence="4 5">JA131</strain>
    </source>
</reference>
<accession>A0A7W6WBV9</accession>
<evidence type="ECO:0000313" key="4">
    <source>
        <dbReference type="EMBL" id="MBB4268233.1"/>
    </source>
</evidence>
<evidence type="ECO:0000259" key="1">
    <source>
        <dbReference type="Pfam" id="PF04865"/>
    </source>
</evidence>
<dbReference type="EMBL" id="JACIGK010000065">
    <property type="protein sequence ID" value="MBB4268233.1"/>
    <property type="molecule type" value="Genomic_DNA"/>
</dbReference>
<evidence type="ECO:0000313" key="5">
    <source>
        <dbReference type="Proteomes" id="UP000554286"/>
    </source>
</evidence>
<organism evidence="4 5">
    <name type="scientific">Roseospira visakhapatnamensis</name>
    <dbReference type="NCBI Taxonomy" id="390880"/>
    <lineage>
        <taxon>Bacteria</taxon>
        <taxon>Pseudomonadati</taxon>
        <taxon>Pseudomonadota</taxon>
        <taxon>Alphaproteobacteria</taxon>
        <taxon>Rhodospirillales</taxon>
        <taxon>Rhodospirillaceae</taxon>
        <taxon>Roseospira</taxon>
    </lineage>
</organism>
<evidence type="ECO:0000259" key="3">
    <source>
        <dbReference type="Pfam" id="PF26079"/>
    </source>
</evidence>
<feature type="domain" description="Baseplate J-like C-terminal" evidence="3">
    <location>
        <begin position="279"/>
        <end position="359"/>
    </location>
</feature>
<dbReference type="InterPro" id="IPR058531">
    <property type="entry name" value="Baseplate_J_M"/>
</dbReference>
<gene>
    <name evidence="4" type="ORF">GGD89_003897</name>
</gene>
<dbReference type="InterPro" id="IPR006949">
    <property type="entry name" value="Barrel_Baseplate_J-like"/>
</dbReference>
<protein>
    <submittedName>
        <fullName evidence="4">Phage-related baseplate assembly protein</fullName>
    </submittedName>
</protein>
<sequence length="367" mass="38307">MSALPEPHFVDRDPVDITRDLISAYEAMSGRALLPAQVERLLVDLLAYSETLVRIAIQETAKQNMVAYATGVNLDHLGALLGVVRLPARPAAVTVQASLAAASDVDVTVPAGTRIKSRDGAVIFRTTRALVIAAGAIAGEVEAVASEVGEAGNGYLPGDIATVMDPVPGVAIENATTSYGGAAVEDDERLRARVQEAPERFTVAGSRGAYRWHVMSAHQSLVDAGVISPTPGVVQLYPLGVDGIPAPEILDLVTVALSAEKTRPMTDKVEVLPPTEVPYALSVELTLLRGADQASVEAAAATAAARYAADRRNGLGRDLIHAQIIAALSVPGVYDVTVLSPEERVLDGFEWANATSINIAVVGVADG</sequence>
<dbReference type="InterPro" id="IPR052726">
    <property type="entry name" value="Phage_Baseplate_Hub"/>
</dbReference>
<dbReference type="RefSeq" id="WP_184049026.1">
    <property type="nucleotide sequence ID" value="NZ_JACIGK010000065.1"/>
</dbReference>
<evidence type="ECO:0000259" key="2">
    <source>
        <dbReference type="Pfam" id="PF26078"/>
    </source>
</evidence>
<comment type="caution">
    <text evidence="4">The sequence shown here is derived from an EMBL/GenBank/DDBJ whole genome shotgun (WGS) entry which is preliminary data.</text>
</comment>
<proteinExistence type="predicted"/>
<name>A0A7W6WBV9_9PROT</name>